<feature type="transmembrane region" description="Helical" evidence="6">
    <location>
        <begin position="131"/>
        <end position="153"/>
    </location>
</feature>
<feature type="transmembrane region" description="Helical" evidence="6">
    <location>
        <begin position="106"/>
        <end position="124"/>
    </location>
</feature>
<keyword evidence="3 6" id="KW-1133">Transmembrane helix</keyword>
<evidence type="ECO:0000256" key="6">
    <source>
        <dbReference type="SAM" id="Phobius"/>
    </source>
</evidence>
<evidence type="ECO:0000313" key="8">
    <source>
        <dbReference type="EMBL" id="PIT92576.1"/>
    </source>
</evidence>
<sequence length="746" mass="84699">MSYRTLQDLYRGSIKFLVFAIPFLSLLFTPSLIFPYVTGKAFFFYIVIEIALVLWVGLVTLDRSYLPKKSLIGWTLLTFLGIVTLADLLGVNPNFSLWSTFERMEGLVMLLHMGVYFVIVSSILKTRKDWIVMLNSIVIAGAIVGLGGFFEWVTGLGSLQGGSRISGAIGNPIYLATYMLFILGTSGILFSRAKTKNGKYIYCGIGILSILTVYATQSRGSLLGLGIAIILFPILYLLFGKKSDQRTKYKKLAIRVLLAITIITTIFWLLRDTAFIQSNETLSRIANISLTERTTNSRLLVWGIAWEGIKERPILGWGQENFREIFGRKYDPRLYNSEAWFDRVHNTILDWGINAGFLGIIAYLAIFWASLISLWRLHKKEVIEFTEASILALVLIAYFIQNLFAFDGFNTYLLFFTTLAYISMREKSERVENFKPASFEKARNYSLSTLIIAALLITPFLYKGNIKQYNEARALLDILSTSNGQDIEKITSTAKQAIEKKIFGQNDTLVQLARITYRLADSGLISKEAHSTLAEPIISYFENKIIETPNSLYYNYWLAVLYTSSLRITENFKDKAKTQIEKTIEINPDRQHTYDLLADYYAYTGNSEKLIETLQFTTEIEPGFSTLYTKLAIAAILNKKEIIAQKAIDDLKKVGSYTNDTTVFARIGEAYIDQGNNEAALEMYKLTIEINPNSGRMFARLAFVYNALGRNDEARETAKKARKFQQEYSQAEFSEENEDLLKKLGQ</sequence>
<dbReference type="PANTHER" id="PTHR37422">
    <property type="entry name" value="TEICHURONIC ACID BIOSYNTHESIS PROTEIN TUAE"/>
    <property type="match status" value="1"/>
</dbReference>
<dbReference type="InterPro" id="IPR007016">
    <property type="entry name" value="O-antigen_ligase-rel_domated"/>
</dbReference>
<feature type="transmembrane region" description="Helical" evidence="6">
    <location>
        <begin position="445"/>
        <end position="462"/>
    </location>
</feature>
<feature type="repeat" description="TPR" evidence="5">
    <location>
        <begin position="661"/>
        <end position="694"/>
    </location>
</feature>
<dbReference type="Proteomes" id="UP000228635">
    <property type="component" value="Unassembled WGS sequence"/>
</dbReference>
<feature type="transmembrane region" description="Helical" evidence="6">
    <location>
        <begin position="406"/>
        <end position="424"/>
    </location>
</feature>
<dbReference type="PROSITE" id="PS50005">
    <property type="entry name" value="TPR"/>
    <property type="match status" value="1"/>
</dbReference>
<gene>
    <name evidence="8" type="ORF">COU08_01785</name>
</gene>
<evidence type="ECO:0000259" key="7">
    <source>
        <dbReference type="Pfam" id="PF04932"/>
    </source>
</evidence>
<dbReference type="SMART" id="SM00028">
    <property type="entry name" value="TPR"/>
    <property type="match status" value="2"/>
</dbReference>
<evidence type="ECO:0000256" key="2">
    <source>
        <dbReference type="ARBA" id="ARBA00022692"/>
    </source>
</evidence>
<feature type="domain" description="O-antigen ligase-related" evidence="7">
    <location>
        <begin position="207"/>
        <end position="364"/>
    </location>
</feature>
<keyword evidence="2 6" id="KW-0812">Transmembrane</keyword>
<protein>
    <recommendedName>
        <fullName evidence="7">O-antigen ligase-related domain-containing protein</fullName>
    </recommendedName>
</protein>
<dbReference type="EMBL" id="PFBA01000014">
    <property type="protein sequence ID" value="PIT92576.1"/>
    <property type="molecule type" value="Genomic_DNA"/>
</dbReference>
<comment type="caution">
    <text evidence="8">The sequence shown here is derived from an EMBL/GenBank/DDBJ whole genome shotgun (WGS) entry which is preliminary data.</text>
</comment>
<organism evidence="8 9">
    <name type="scientific">Candidatus Harrisonbacteria bacterium CG10_big_fil_rev_8_21_14_0_10_42_17</name>
    <dbReference type="NCBI Taxonomy" id="1974584"/>
    <lineage>
        <taxon>Bacteria</taxon>
        <taxon>Candidatus Harrisoniibacteriota</taxon>
    </lineage>
</organism>
<dbReference type="InterPro" id="IPR019734">
    <property type="entry name" value="TPR_rpt"/>
</dbReference>
<dbReference type="Pfam" id="PF04932">
    <property type="entry name" value="Wzy_C"/>
    <property type="match status" value="1"/>
</dbReference>
<dbReference type="SUPFAM" id="SSF48452">
    <property type="entry name" value="TPR-like"/>
    <property type="match status" value="1"/>
</dbReference>
<dbReference type="InterPro" id="IPR051533">
    <property type="entry name" value="WaaL-like"/>
</dbReference>
<feature type="transmembrane region" description="Helical" evidence="6">
    <location>
        <begin position="71"/>
        <end position="91"/>
    </location>
</feature>
<evidence type="ECO:0000256" key="1">
    <source>
        <dbReference type="ARBA" id="ARBA00004141"/>
    </source>
</evidence>
<name>A0A2M6WII2_9BACT</name>
<reference evidence="9" key="1">
    <citation type="submission" date="2017-09" db="EMBL/GenBank/DDBJ databases">
        <title>Depth-based differentiation of microbial function through sediment-hosted aquifers and enrichment of novel symbionts in the deep terrestrial subsurface.</title>
        <authorList>
            <person name="Probst A.J."/>
            <person name="Ladd B."/>
            <person name="Jarett J.K."/>
            <person name="Geller-Mcgrath D.E."/>
            <person name="Sieber C.M.K."/>
            <person name="Emerson J.B."/>
            <person name="Anantharaman K."/>
            <person name="Thomas B.C."/>
            <person name="Malmstrom R."/>
            <person name="Stieglmeier M."/>
            <person name="Klingl A."/>
            <person name="Woyke T."/>
            <person name="Ryan C.M."/>
            <person name="Banfield J.F."/>
        </authorList>
    </citation>
    <scope>NUCLEOTIDE SEQUENCE [LARGE SCALE GENOMIC DNA]</scope>
</reference>
<feature type="transmembrane region" description="Helical" evidence="6">
    <location>
        <begin position="200"/>
        <end position="216"/>
    </location>
</feature>
<evidence type="ECO:0000313" key="9">
    <source>
        <dbReference type="Proteomes" id="UP000228635"/>
    </source>
</evidence>
<feature type="transmembrane region" description="Helical" evidence="6">
    <location>
        <begin position="12"/>
        <end position="36"/>
    </location>
</feature>
<dbReference type="Pfam" id="PF14559">
    <property type="entry name" value="TPR_19"/>
    <property type="match status" value="1"/>
</dbReference>
<comment type="subcellular location">
    <subcellularLocation>
        <location evidence="1">Membrane</location>
        <topology evidence="1">Multi-pass membrane protein</topology>
    </subcellularLocation>
</comment>
<feature type="transmembrane region" description="Helical" evidence="6">
    <location>
        <begin position="173"/>
        <end position="193"/>
    </location>
</feature>
<feature type="transmembrane region" description="Helical" evidence="6">
    <location>
        <begin position="252"/>
        <end position="270"/>
    </location>
</feature>
<dbReference type="AlphaFoldDB" id="A0A2M6WII2"/>
<evidence type="ECO:0000256" key="3">
    <source>
        <dbReference type="ARBA" id="ARBA00022989"/>
    </source>
</evidence>
<feature type="transmembrane region" description="Helical" evidence="6">
    <location>
        <begin position="351"/>
        <end position="375"/>
    </location>
</feature>
<accession>A0A2M6WII2</accession>
<evidence type="ECO:0000256" key="4">
    <source>
        <dbReference type="ARBA" id="ARBA00023136"/>
    </source>
</evidence>
<feature type="transmembrane region" description="Helical" evidence="6">
    <location>
        <begin position="222"/>
        <end position="240"/>
    </location>
</feature>
<keyword evidence="4 6" id="KW-0472">Membrane</keyword>
<dbReference type="PANTHER" id="PTHR37422:SF13">
    <property type="entry name" value="LIPOPOLYSACCHARIDE BIOSYNTHESIS PROTEIN PA4999-RELATED"/>
    <property type="match status" value="1"/>
</dbReference>
<evidence type="ECO:0000256" key="5">
    <source>
        <dbReference type="PROSITE-ProRule" id="PRU00339"/>
    </source>
</evidence>
<keyword evidence="5" id="KW-0802">TPR repeat</keyword>
<proteinExistence type="predicted"/>
<dbReference type="InterPro" id="IPR011990">
    <property type="entry name" value="TPR-like_helical_dom_sf"/>
</dbReference>
<feature type="transmembrane region" description="Helical" evidence="6">
    <location>
        <begin position="42"/>
        <end position="59"/>
    </location>
</feature>
<dbReference type="Gene3D" id="1.25.40.10">
    <property type="entry name" value="Tetratricopeptide repeat domain"/>
    <property type="match status" value="2"/>
</dbReference>
<dbReference type="GO" id="GO:0016020">
    <property type="term" value="C:membrane"/>
    <property type="evidence" value="ECO:0007669"/>
    <property type="project" value="UniProtKB-SubCell"/>
</dbReference>
<feature type="transmembrane region" description="Helical" evidence="6">
    <location>
        <begin position="382"/>
        <end position="400"/>
    </location>
</feature>